<feature type="compositionally biased region" description="Acidic residues" evidence="1">
    <location>
        <begin position="111"/>
        <end position="122"/>
    </location>
</feature>
<proteinExistence type="predicted"/>
<protein>
    <submittedName>
        <fullName evidence="2">Uncharacterized protein</fullName>
    </submittedName>
</protein>
<dbReference type="AlphaFoldDB" id="A0A1E4TWY4"/>
<evidence type="ECO:0000313" key="3">
    <source>
        <dbReference type="Proteomes" id="UP000094236"/>
    </source>
</evidence>
<name>A0A1E4TWY4_PACTA</name>
<accession>A0A1E4TWY4</accession>
<sequence>MSFKSSIFSKPLDVDGSSSVIVSNYNSKGILPRLLSPTLPSSFDIQEPTPPESSTTPVVIRQKKSTSGSYTVISNNDGVIDSVEVKLNIKRKPVGLGISRANADNEKINMEDQEEYSDSDDEPLSRKKQKKKLSSTVLDKRKEKSELFLSKSKHFVNLATLKKRESDSLRNKNSQLSHSVCKKSLLISIDSLIIFIVAFDYEDKSRLVLKLLASEDSWLSLLPFLNSIIRNIEEAMELIENGNHTGNENDNRRGSSLRYLLGLVHLIKGMVYQHLEEICTKKITNSHLKTKTIIEDHKKKLLKDLIVKNSLSSIDYRENLNQSFTIFEKYLNYTNIKISFPQTFKKRSLVIEPKPLKESLRPSADPYYLPINSCYSTFQEVVGFSYNLVKEWSETQGLIDTKQIEWALEKI</sequence>
<evidence type="ECO:0000256" key="1">
    <source>
        <dbReference type="SAM" id="MobiDB-lite"/>
    </source>
</evidence>
<reference evidence="3" key="1">
    <citation type="submission" date="2016-05" db="EMBL/GenBank/DDBJ databases">
        <title>Comparative genomics of biotechnologically important yeasts.</title>
        <authorList>
            <consortium name="DOE Joint Genome Institute"/>
            <person name="Riley R."/>
            <person name="Haridas S."/>
            <person name="Wolfe K.H."/>
            <person name="Lopes M.R."/>
            <person name="Hittinger C.T."/>
            <person name="Goker M."/>
            <person name="Salamov A."/>
            <person name="Wisecaver J."/>
            <person name="Long T.M."/>
            <person name="Aerts A.L."/>
            <person name="Barry K."/>
            <person name="Choi C."/>
            <person name="Clum A."/>
            <person name="Coughlan A.Y."/>
            <person name="Deshpande S."/>
            <person name="Douglass A.P."/>
            <person name="Hanson S.J."/>
            <person name="Klenk H.-P."/>
            <person name="Labutti K."/>
            <person name="Lapidus A."/>
            <person name="Lindquist E."/>
            <person name="Lipzen A."/>
            <person name="Meier-Kolthoff J.P."/>
            <person name="Ohm R.A."/>
            <person name="Otillar R.P."/>
            <person name="Pangilinan J."/>
            <person name="Peng Y."/>
            <person name="Rokas A."/>
            <person name="Rosa C.A."/>
            <person name="Scheuner C."/>
            <person name="Sibirny A.A."/>
            <person name="Slot J.C."/>
            <person name="Stielow J.B."/>
            <person name="Sun H."/>
            <person name="Kurtzman C.P."/>
            <person name="Blackwell M."/>
            <person name="Grigoriev I.V."/>
            <person name="Jeffries T.W."/>
        </authorList>
    </citation>
    <scope>NUCLEOTIDE SEQUENCE [LARGE SCALE GENOMIC DNA]</scope>
    <source>
        <strain evidence="3">NRRL Y-2460</strain>
    </source>
</reference>
<dbReference type="EMBL" id="KV454013">
    <property type="protein sequence ID" value="ODV96168.1"/>
    <property type="molecule type" value="Genomic_DNA"/>
</dbReference>
<dbReference type="Proteomes" id="UP000094236">
    <property type="component" value="Unassembled WGS sequence"/>
</dbReference>
<keyword evidence="3" id="KW-1185">Reference proteome</keyword>
<evidence type="ECO:0000313" key="2">
    <source>
        <dbReference type="EMBL" id="ODV96168.1"/>
    </source>
</evidence>
<gene>
    <name evidence="2" type="ORF">PACTADRAFT_2463</name>
</gene>
<feature type="region of interest" description="Disordered" evidence="1">
    <location>
        <begin position="105"/>
        <end position="136"/>
    </location>
</feature>
<dbReference type="STRING" id="669874.A0A1E4TWY4"/>
<organism evidence="2 3">
    <name type="scientific">Pachysolen tannophilus NRRL Y-2460</name>
    <dbReference type="NCBI Taxonomy" id="669874"/>
    <lineage>
        <taxon>Eukaryota</taxon>
        <taxon>Fungi</taxon>
        <taxon>Dikarya</taxon>
        <taxon>Ascomycota</taxon>
        <taxon>Saccharomycotina</taxon>
        <taxon>Pichiomycetes</taxon>
        <taxon>Pachysolenaceae</taxon>
        <taxon>Pachysolen</taxon>
    </lineage>
</organism>
<dbReference type="OrthoDB" id="284473at2759"/>